<gene>
    <name evidence="2" type="ORF">Q4Q50_17020</name>
</gene>
<protein>
    <submittedName>
        <fullName evidence="2">Transporter substrate-binding domain-containing protein</fullName>
    </submittedName>
</protein>
<organism evidence="2 3">
    <name type="scientific">Shewanella scandinavica</name>
    <dbReference type="NCBI Taxonomy" id="3063538"/>
    <lineage>
        <taxon>Bacteria</taxon>
        <taxon>Pseudomonadati</taxon>
        <taxon>Pseudomonadota</taxon>
        <taxon>Gammaproteobacteria</taxon>
        <taxon>Alteromonadales</taxon>
        <taxon>Shewanellaceae</taxon>
        <taxon>Shewanella</taxon>
    </lineage>
</organism>
<proteinExistence type="predicted"/>
<feature type="region of interest" description="Disordered" evidence="1">
    <location>
        <begin position="69"/>
        <end position="88"/>
    </location>
</feature>
<evidence type="ECO:0000313" key="2">
    <source>
        <dbReference type="EMBL" id="MDT3281979.1"/>
    </source>
</evidence>
<keyword evidence="3" id="KW-1185">Reference proteome</keyword>
<dbReference type="EMBL" id="JAUOES010000022">
    <property type="protein sequence ID" value="MDT3281979.1"/>
    <property type="molecule type" value="Genomic_DNA"/>
</dbReference>
<comment type="caution">
    <text evidence="2">The sequence shown here is derived from an EMBL/GenBank/DDBJ whole genome shotgun (WGS) entry which is preliminary data.</text>
</comment>
<dbReference type="Proteomes" id="UP001249505">
    <property type="component" value="Unassembled WGS sequence"/>
</dbReference>
<name>A0ABU3G2X0_9GAMM</name>
<dbReference type="SUPFAM" id="SSF53850">
    <property type="entry name" value="Periplasmic binding protein-like II"/>
    <property type="match status" value="1"/>
</dbReference>
<evidence type="ECO:0000256" key="1">
    <source>
        <dbReference type="SAM" id="MobiDB-lite"/>
    </source>
</evidence>
<accession>A0ABU3G2X0</accession>
<reference evidence="2 3" key="1">
    <citation type="submission" date="2023-07" db="EMBL/GenBank/DDBJ databases">
        <title>Novel Shewanella species isolated from Baltic Sea sediments.</title>
        <authorList>
            <person name="Martin-Rodriguez A.J."/>
        </authorList>
    </citation>
    <scope>NUCLEOTIDE SEQUENCE [LARGE SCALE GENOMIC DNA]</scope>
    <source>
        <strain evidence="2 3">SP2S1-2</strain>
    </source>
</reference>
<evidence type="ECO:0000313" key="3">
    <source>
        <dbReference type="Proteomes" id="UP001249505"/>
    </source>
</evidence>
<sequence>MAIHLTAAMRVIATGMTSVIRPVFTLTSVLIITQRAVCLSSFILALTGVSTTASFTVFAADTVSSHFAANSNSNSKSDSDAIKSDASNTRPPISKTIVTTIQQTWQLNLLKEALRRSDRGYQVQQMSTQMNQKRKVEEALAGTVDVFWSMTSKELEETVLPVRIPLFKGLLGNRLLIIRKADETRFAKVKTMADFRQLKAGQNRYWPDATILEANGLPVITSYQYTNLYPMLEGGRFDYLALGAQEIGEELASHPDPALKVDSHILLQYRSPAYFFVSPKRPELAAAILTGLESMVSDGSFDEMFNRELKIEQLYREAKFEHRVIIRLDTPDLSPLTPIERKELWLDLFSMQGAK</sequence>
<dbReference type="RefSeq" id="WP_311900369.1">
    <property type="nucleotide sequence ID" value="NZ_JAUOES010000022.1"/>
</dbReference>
<dbReference type="Gene3D" id="3.40.190.10">
    <property type="entry name" value="Periplasmic binding protein-like II"/>
    <property type="match status" value="2"/>
</dbReference>